<sequence>MSSVITALLSGLRNHGFRASLSKKPVKSMTELLQRDEEYIDQEEVLKTARCDREVYDGGNKKTRCEEPSTHKHNTRSMTKYRYRPRPDLVNAISQIQLNAPLSVILQEISTLKELQWPERLRFDPSIRDHSHRCEFHKDHGHTTDQFRTLRSEVERLVSKGLLKNFVKKNDDRHEQMVEGGGKKRRAGVINVIVGGSTGGGDSKNSRKGYARSLYVNSIGVSIRFGQSVTFNDDDLEGVSLPHDDVLVITDDIADFDVRRVFVDTGSAANVMSWEAFKGLKIPTDRLKSINTSLQGFGRRTFRTLRSDVERLVSKGLLKNFVKKNDDRHEQMVEGGGKKTRAGVINVIVGGSTGGGDSKNSRKGYARSLYVNLIGVSSRFGQSVTFNDDDLEGVSLPQDECALNVYPVS</sequence>
<dbReference type="PANTHER" id="PTHR33240:SF15">
    <property type="entry name" value="GAG-PRO-LIKE PROTEIN"/>
    <property type="match status" value="1"/>
</dbReference>
<organism evidence="1 2">
    <name type="scientific">Abeliophyllum distichum</name>
    <dbReference type="NCBI Taxonomy" id="126358"/>
    <lineage>
        <taxon>Eukaryota</taxon>
        <taxon>Viridiplantae</taxon>
        <taxon>Streptophyta</taxon>
        <taxon>Embryophyta</taxon>
        <taxon>Tracheophyta</taxon>
        <taxon>Spermatophyta</taxon>
        <taxon>Magnoliopsida</taxon>
        <taxon>eudicotyledons</taxon>
        <taxon>Gunneridae</taxon>
        <taxon>Pentapetalae</taxon>
        <taxon>asterids</taxon>
        <taxon>lamiids</taxon>
        <taxon>Lamiales</taxon>
        <taxon>Oleaceae</taxon>
        <taxon>Forsythieae</taxon>
        <taxon>Abeliophyllum</taxon>
    </lineage>
</organism>
<reference evidence="2" key="1">
    <citation type="submission" date="2024-07" db="EMBL/GenBank/DDBJ databases">
        <title>Two chromosome-level genome assemblies of Korean endemic species Abeliophyllum distichum and Forsythia ovata (Oleaceae).</title>
        <authorList>
            <person name="Jang H."/>
        </authorList>
    </citation>
    <scope>NUCLEOTIDE SEQUENCE [LARGE SCALE GENOMIC DNA]</scope>
</reference>
<dbReference type="EMBL" id="JBFOLK010000013">
    <property type="protein sequence ID" value="KAL2464947.1"/>
    <property type="molecule type" value="Genomic_DNA"/>
</dbReference>
<gene>
    <name evidence="1" type="ORF">Adt_40798</name>
</gene>
<keyword evidence="2" id="KW-1185">Reference proteome</keyword>
<evidence type="ECO:0000313" key="1">
    <source>
        <dbReference type="EMBL" id="KAL2464947.1"/>
    </source>
</evidence>
<dbReference type="PANTHER" id="PTHR33240">
    <property type="entry name" value="OS08G0508500 PROTEIN"/>
    <property type="match status" value="1"/>
</dbReference>
<accession>A0ABD1PMR5</accession>
<protein>
    <submittedName>
        <fullName evidence="1">Uncharacterized protein</fullName>
    </submittedName>
</protein>
<comment type="caution">
    <text evidence="1">The sequence shown here is derived from an EMBL/GenBank/DDBJ whole genome shotgun (WGS) entry which is preliminary data.</text>
</comment>
<dbReference type="AlphaFoldDB" id="A0ABD1PMR5"/>
<dbReference type="Proteomes" id="UP001604336">
    <property type="component" value="Unassembled WGS sequence"/>
</dbReference>
<proteinExistence type="predicted"/>
<evidence type="ECO:0000313" key="2">
    <source>
        <dbReference type="Proteomes" id="UP001604336"/>
    </source>
</evidence>
<name>A0ABD1PMR5_9LAMI</name>